<evidence type="ECO:0000313" key="3">
    <source>
        <dbReference type="Proteomes" id="UP000030661"/>
    </source>
</evidence>
<dbReference type="InterPro" id="IPR024956">
    <property type="entry name" value="tRNAHis_GuaTrfase_cat"/>
</dbReference>
<dbReference type="Gene3D" id="3.30.70.3000">
    <property type="match status" value="1"/>
</dbReference>
<gene>
    <name evidence="2" type="ORF">U27_04421</name>
</gene>
<dbReference type="InterPro" id="IPR007537">
    <property type="entry name" value="tRNAHis_GuaTrfase_Thg1"/>
</dbReference>
<dbReference type="Proteomes" id="UP000030661">
    <property type="component" value="Unassembled WGS sequence"/>
</dbReference>
<organism evidence="2">
    <name type="scientific">Vecturithrix granuli</name>
    <dbReference type="NCBI Taxonomy" id="1499967"/>
    <lineage>
        <taxon>Bacteria</taxon>
        <taxon>Candidatus Moduliflexota</taxon>
        <taxon>Candidatus Vecturitrichia</taxon>
        <taxon>Candidatus Vecturitrichales</taxon>
        <taxon>Candidatus Vecturitrichaceae</taxon>
        <taxon>Candidatus Vecturithrix</taxon>
    </lineage>
</organism>
<sequence>MKRDLFGNRMKTYEHQEAGRRFLPLLPVCARLDGKGFHKLTQGLARPYDTRFVEIMCQTTAYLVKETQACIGYTQSDEISLVWYSDDYKSQTFFDRRIQKMVSVLASMTTAFFNASLPKHLPEKTGALALFDCRVWQVPILTEAANTFLWREYDATKNSISMAARHYYPHEVLYKKTSAEMQEMLWQKGVNWNDYPAFFKRGTFIQKRKVVRAFTAEEIDHLPAKHEAHANPNLLIERSEIQRLAMPPFAKVKNRVEVIFSAAAPEVECEADGENVHHPDPTTCSLTCS</sequence>
<dbReference type="Pfam" id="PF04446">
    <property type="entry name" value="Thg1"/>
    <property type="match status" value="1"/>
</dbReference>
<accession>A0A081BYP9</accession>
<protein>
    <recommendedName>
        <fullName evidence="1">tRNAHis guanylyltransferase catalytic domain-containing protein</fullName>
    </recommendedName>
</protein>
<dbReference type="AlphaFoldDB" id="A0A081BYP9"/>
<evidence type="ECO:0000259" key="1">
    <source>
        <dbReference type="Pfam" id="PF04446"/>
    </source>
</evidence>
<dbReference type="InterPro" id="IPR038469">
    <property type="entry name" value="tRNAHis_GuaTrfase_Thg1_sf"/>
</dbReference>
<evidence type="ECO:0000313" key="2">
    <source>
        <dbReference type="EMBL" id="GAK57454.1"/>
    </source>
</evidence>
<feature type="domain" description="tRNAHis guanylyltransferase catalytic" evidence="1">
    <location>
        <begin position="8"/>
        <end position="139"/>
    </location>
</feature>
<dbReference type="HOGENOM" id="CLU_044271_3_0_0"/>
<dbReference type="PANTHER" id="PTHR12729:SF1">
    <property type="entry name" value="TRNAHIS GUANYLYLTRANSFERASE CATALYTIC DOMAIN-CONTAINING PROTEIN"/>
    <property type="match status" value="1"/>
</dbReference>
<keyword evidence="3" id="KW-1185">Reference proteome</keyword>
<dbReference type="PANTHER" id="PTHR12729">
    <property type="entry name" value="TRNA(HIS) GUANYLYLTRANSFERASE-RELATED"/>
    <property type="match status" value="1"/>
</dbReference>
<proteinExistence type="predicted"/>
<name>A0A081BYP9_VECG1</name>
<dbReference type="eggNOG" id="COG4021">
    <property type="taxonomic scope" value="Bacteria"/>
</dbReference>
<reference evidence="2" key="1">
    <citation type="journal article" date="2015" name="PeerJ">
        <title>First genomic representation of candidate bacterial phylum KSB3 points to enhanced environmental sensing as a trigger of wastewater bulking.</title>
        <authorList>
            <person name="Sekiguchi Y."/>
            <person name="Ohashi A."/>
            <person name="Parks D.H."/>
            <person name="Yamauchi T."/>
            <person name="Tyson G.W."/>
            <person name="Hugenholtz P."/>
        </authorList>
    </citation>
    <scope>NUCLEOTIDE SEQUENCE [LARGE SCALE GENOMIC DNA]</scope>
</reference>
<dbReference type="GO" id="GO:0000287">
    <property type="term" value="F:magnesium ion binding"/>
    <property type="evidence" value="ECO:0007669"/>
    <property type="project" value="InterPro"/>
</dbReference>
<dbReference type="EMBL" id="DF820466">
    <property type="protein sequence ID" value="GAK57454.1"/>
    <property type="molecule type" value="Genomic_DNA"/>
</dbReference>
<dbReference type="GO" id="GO:0008193">
    <property type="term" value="F:tRNA guanylyltransferase activity"/>
    <property type="evidence" value="ECO:0007669"/>
    <property type="project" value="InterPro"/>
</dbReference>
<dbReference type="GO" id="GO:0006400">
    <property type="term" value="P:tRNA modification"/>
    <property type="evidence" value="ECO:0007669"/>
    <property type="project" value="InterPro"/>
</dbReference>
<dbReference type="STRING" id="1499967.U27_04421"/>